<dbReference type="SUPFAM" id="SSF48452">
    <property type="entry name" value="TPR-like"/>
    <property type="match status" value="2"/>
</dbReference>
<feature type="region of interest" description="Disordered" evidence="2">
    <location>
        <begin position="149"/>
        <end position="266"/>
    </location>
</feature>
<dbReference type="Proteomes" id="UP001156666">
    <property type="component" value="Unassembled WGS sequence"/>
</dbReference>
<dbReference type="InterPro" id="IPR019734">
    <property type="entry name" value="TPR_rpt"/>
</dbReference>
<name>A0AA37SVM1_9BACT</name>
<organism evidence="3 4">
    <name type="scientific">Portibacter lacus</name>
    <dbReference type="NCBI Taxonomy" id="1099794"/>
    <lineage>
        <taxon>Bacteria</taxon>
        <taxon>Pseudomonadati</taxon>
        <taxon>Bacteroidota</taxon>
        <taxon>Saprospiria</taxon>
        <taxon>Saprospirales</taxon>
        <taxon>Haliscomenobacteraceae</taxon>
        <taxon>Portibacter</taxon>
    </lineage>
</organism>
<dbReference type="EMBL" id="BSOH01000021">
    <property type="protein sequence ID" value="GLR18620.1"/>
    <property type="molecule type" value="Genomic_DNA"/>
</dbReference>
<feature type="compositionally biased region" description="Basic residues" evidence="2">
    <location>
        <begin position="157"/>
        <end position="211"/>
    </location>
</feature>
<evidence type="ECO:0000256" key="2">
    <source>
        <dbReference type="SAM" id="MobiDB-lite"/>
    </source>
</evidence>
<reference evidence="3" key="2">
    <citation type="submission" date="2023-01" db="EMBL/GenBank/DDBJ databases">
        <title>Draft genome sequence of Portibacter lacus strain NBRC 108769.</title>
        <authorList>
            <person name="Sun Q."/>
            <person name="Mori K."/>
        </authorList>
    </citation>
    <scope>NUCLEOTIDE SEQUENCE</scope>
    <source>
        <strain evidence="3">NBRC 108769</strain>
    </source>
</reference>
<feature type="compositionally biased region" description="Low complexity" evidence="2">
    <location>
        <begin position="219"/>
        <end position="234"/>
    </location>
</feature>
<accession>A0AA37SVM1</accession>
<dbReference type="InterPro" id="IPR011990">
    <property type="entry name" value="TPR-like_helical_dom_sf"/>
</dbReference>
<protein>
    <recommendedName>
        <fullName evidence="5">Tetratricopeptide repeat protein</fullName>
    </recommendedName>
</protein>
<dbReference type="Gene3D" id="1.25.40.10">
    <property type="entry name" value="Tetratricopeptide repeat domain"/>
    <property type="match status" value="3"/>
</dbReference>
<gene>
    <name evidence="3" type="ORF">GCM10007940_32360</name>
</gene>
<proteinExistence type="predicted"/>
<dbReference type="PROSITE" id="PS50005">
    <property type="entry name" value="TPR"/>
    <property type="match status" value="1"/>
</dbReference>
<dbReference type="RefSeq" id="WP_235294256.1">
    <property type="nucleotide sequence ID" value="NZ_BSOH01000021.1"/>
</dbReference>
<keyword evidence="1" id="KW-0802">TPR repeat</keyword>
<evidence type="ECO:0000313" key="3">
    <source>
        <dbReference type="EMBL" id="GLR18620.1"/>
    </source>
</evidence>
<comment type="caution">
    <text evidence="3">The sequence shown here is derived from an EMBL/GenBank/DDBJ whole genome shotgun (WGS) entry which is preliminary data.</text>
</comment>
<evidence type="ECO:0008006" key="5">
    <source>
        <dbReference type="Google" id="ProtNLM"/>
    </source>
</evidence>
<dbReference type="AlphaFoldDB" id="A0AA37SVM1"/>
<reference evidence="3" key="1">
    <citation type="journal article" date="2014" name="Int. J. Syst. Evol. Microbiol.">
        <title>Complete genome sequence of Corynebacterium casei LMG S-19264T (=DSM 44701T), isolated from a smear-ripened cheese.</title>
        <authorList>
            <consortium name="US DOE Joint Genome Institute (JGI-PGF)"/>
            <person name="Walter F."/>
            <person name="Albersmeier A."/>
            <person name="Kalinowski J."/>
            <person name="Ruckert C."/>
        </authorList>
    </citation>
    <scope>NUCLEOTIDE SEQUENCE</scope>
    <source>
        <strain evidence="3">NBRC 108769</strain>
    </source>
</reference>
<feature type="repeat" description="TPR" evidence="1">
    <location>
        <begin position="430"/>
        <end position="463"/>
    </location>
</feature>
<keyword evidence="4" id="KW-1185">Reference proteome</keyword>
<evidence type="ECO:0000256" key="1">
    <source>
        <dbReference type="PROSITE-ProRule" id="PRU00339"/>
    </source>
</evidence>
<evidence type="ECO:0000313" key="4">
    <source>
        <dbReference type="Proteomes" id="UP001156666"/>
    </source>
</evidence>
<sequence length="986" mass="112618">MRRIIVLLGFLTTIFLIEGCTVQKKRGEVGTIGKIYHNTTAKFNGYFNADVLMQEAEASLTSQYQENYNQLLPLYPYTATNDAKSVSANLDKAIEKVSIAATIHEPSQWVDDCYVLLGKAQYLKQDYESAEKTFEFFVDEFDPLNKRKSKLKDTKKEKKKTTRKSTRRPTTKKKKAPKKKRETTKKKTKKKKTKKAGTKKRTSKPGSKKRPEKTESKATESTTERSTTTETTSTVEADKGTPSTKSTNTKSTNPPNSDPKEVVSSAEKNEMFGHKPVYQEGILWLARTYVHRERFSLASYYLDKVEGDAGTPEDVRREIPVVRSFYHIKKKEYSEAIISLNQAIELSKNKDEKARFTFIIAQLNQQLGRQDKAFDAYNAVIKMHPAYEMEFNAALNLSKAAWASGQETAETTMKRLEKMAKEEKNFEYRDQIYYTMGTINLKLKQRDLAIENFRQSIKYNVGNGSQSAESYYALATYFYDEEDYADAKYHYDSTLITLPKSDERYDDVKRKSENLKDIATNISMIELQDSLLRVSEMGPEEQKKIAAALKKKKEMASKPKTATLSKGANVANAISVSSVGGASGGGKKSDFFAYDLNKVRRGQNDFRKKWGSRNLEDDWRRSNKTSSTIDAESSEEQIAKRMTDEEVQALLSGVPFSAKAKLVANNKIEEAYFNLGKLYRTKLEQFSKSAESLEELYRRNAKTMLAEEAYYYSYLSYMDLKNTAKANYYKDKLVAEFPDSKYTLSITDPNYGDKQLNEAKKVERKYEQAYSLFEDGEYASAKGLLIELANEDNEKLKGLSAKIDLLSAMCVANLEGEAAYITSLNYVVKKHPNTPEEARAKEILRFVKGDKKAFDPILYNESGEDFKVEPDKLHYVIVILYSKSSKDMTTSKIDISTFNQKNFKDDKLKISSIYLNKDEGSQIILVRKFSNQLTAMEYHQKAVEAEEGFISKDLEYEVFAVTQKSYREIVKQRSADSYRGFFEANY</sequence>
<dbReference type="SMART" id="SM00028">
    <property type="entry name" value="TPR"/>
    <property type="match status" value="5"/>
</dbReference>
<feature type="compositionally biased region" description="Low complexity" evidence="2">
    <location>
        <begin position="241"/>
        <end position="255"/>
    </location>
</feature>
<dbReference type="Pfam" id="PF13181">
    <property type="entry name" value="TPR_8"/>
    <property type="match status" value="1"/>
</dbReference>